<proteinExistence type="predicted"/>
<feature type="transmembrane region" description="Helical" evidence="1">
    <location>
        <begin position="6"/>
        <end position="25"/>
    </location>
</feature>
<protein>
    <submittedName>
        <fullName evidence="2">Uncharacterized protein</fullName>
    </submittedName>
</protein>
<dbReference type="Proteomes" id="UP000769528">
    <property type="component" value="Unassembled WGS sequence"/>
</dbReference>
<accession>A0A9P8T905</accession>
<keyword evidence="3" id="KW-1185">Reference proteome</keyword>
<sequence>MVFMDTIISIGLGFAGIICLARAVYDFIRYMESASIDTKVNYYPLDFRHLKNYKLIKLSKEEDHIWNENQDTLIFKIILTKNTFFYNIYQVTNYKNELICHIKSSKIPIIVRDYIHINANNSDFDGFGNPGNQLFSHPTQFTSSEMNILRPPRSGAITQGIHRSASIIESAPSSCNINITNTNSPYIDPTLYSNCEVNQSDLGPFAHIEINTGFLNRDVRKLSKICITKKRGFKEISFYLSKHSKKYRWHKLMLSKLSKDYNEKPLVENLGRIKKLKNFHNNETYVIIQLNIYQVGEIMGLSSAYLYFKQFNDAI</sequence>
<gene>
    <name evidence="2" type="ORF">WICMUC_004817</name>
</gene>
<reference evidence="2" key="2">
    <citation type="submission" date="2021-01" db="EMBL/GenBank/DDBJ databases">
        <authorList>
            <person name="Schikora-Tamarit M.A."/>
        </authorList>
    </citation>
    <scope>NUCLEOTIDE SEQUENCE</scope>
    <source>
        <strain evidence="2">CBS6341</strain>
    </source>
</reference>
<dbReference type="AlphaFoldDB" id="A0A9P8T905"/>
<evidence type="ECO:0000313" key="2">
    <source>
        <dbReference type="EMBL" id="KAH3670848.1"/>
    </source>
</evidence>
<organism evidence="2 3">
    <name type="scientific">Wickerhamomyces mucosus</name>
    <dbReference type="NCBI Taxonomy" id="1378264"/>
    <lineage>
        <taxon>Eukaryota</taxon>
        <taxon>Fungi</taxon>
        <taxon>Dikarya</taxon>
        <taxon>Ascomycota</taxon>
        <taxon>Saccharomycotina</taxon>
        <taxon>Saccharomycetes</taxon>
        <taxon>Phaffomycetales</taxon>
        <taxon>Wickerhamomycetaceae</taxon>
        <taxon>Wickerhamomyces</taxon>
    </lineage>
</organism>
<keyword evidence="1" id="KW-0472">Membrane</keyword>
<keyword evidence="1" id="KW-1133">Transmembrane helix</keyword>
<keyword evidence="1" id="KW-0812">Transmembrane</keyword>
<evidence type="ECO:0000313" key="3">
    <source>
        <dbReference type="Proteomes" id="UP000769528"/>
    </source>
</evidence>
<name>A0A9P8T905_9ASCO</name>
<comment type="caution">
    <text evidence="2">The sequence shown here is derived from an EMBL/GenBank/DDBJ whole genome shotgun (WGS) entry which is preliminary data.</text>
</comment>
<dbReference type="EMBL" id="JAEUBF010001298">
    <property type="protein sequence ID" value="KAH3670848.1"/>
    <property type="molecule type" value="Genomic_DNA"/>
</dbReference>
<reference evidence="2" key="1">
    <citation type="journal article" date="2021" name="Open Biol.">
        <title>Shared evolutionary footprints suggest mitochondrial oxidative damage underlies multiple complex I losses in fungi.</title>
        <authorList>
            <person name="Schikora-Tamarit M.A."/>
            <person name="Marcet-Houben M."/>
            <person name="Nosek J."/>
            <person name="Gabaldon T."/>
        </authorList>
    </citation>
    <scope>NUCLEOTIDE SEQUENCE</scope>
    <source>
        <strain evidence="2">CBS6341</strain>
    </source>
</reference>
<evidence type="ECO:0000256" key="1">
    <source>
        <dbReference type="SAM" id="Phobius"/>
    </source>
</evidence>